<dbReference type="InterPro" id="IPR025678">
    <property type="entry name" value="Imm3"/>
</dbReference>
<gene>
    <name evidence="2" type="ORF">WAZ07_19525</name>
</gene>
<dbReference type="RefSeq" id="WP_336473764.1">
    <property type="nucleotide sequence ID" value="NZ_JBAWSX010000014.1"/>
</dbReference>
<dbReference type="Proteomes" id="UP001372526">
    <property type="component" value="Unassembled WGS sequence"/>
</dbReference>
<sequence>MWEYQECIEAFNEDFLEYKRQDNMSNSEALARTFDEYYSPNIEDEMEKALINVLYVETVSEKARIFIIAKENRIKELKSIDFQKIEKQIEKKQITKNQLEELIIRREKALERLEKIPVDYCPRARWYYEEIVNEVYQYLTISVKSEQSSEAIVSNVLERFKRDCKNTLSEKMAIYTTLGEYLVKQNLIIPKGVIKELSQFNVNETEEQLLLKEKQDLELRIHKLLESN</sequence>
<name>A0ABU8FND8_9BACI</name>
<organism evidence="2 3">
    <name type="scientific">Bacillus bruguierae</name>
    <dbReference type="NCBI Taxonomy" id="3127667"/>
    <lineage>
        <taxon>Bacteria</taxon>
        <taxon>Bacillati</taxon>
        <taxon>Bacillota</taxon>
        <taxon>Bacilli</taxon>
        <taxon>Bacillales</taxon>
        <taxon>Bacillaceae</taxon>
        <taxon>Bacillus</taxon>
    </lineage>
</organism>
<evidence type="ECO:0000256" key="1">
    <source>
        <dbReference type="SAM" id="Coils"/>
    </source>
</evidence>
<feature type="coiled-coil region" evidence="1">
    <location>
        <begin position="82"/>
        <end position="116"/>
    </location>
</feature>
<dbReference type="EMBL" id="JBAWSX010000014">
    <property type="protein sequence ID" value="MEI4803419.1"/>
    <property type="molecule type" value="Genomic_DNA"/>
</dbReference>
<reference evidence="2 3" key="1">
    <citation type="submission" date="2024-01" db="EMBL/GenBank/DDBJ databases">
        <title>Seven novel Bacillus-like species.</title>
        <authorList>
            <person name="Liu G."/>
        </authorList>
    </citation>
    <scope>NUCLEOTIDE SEQUENCE [LARGE SCALE GENOMIC DNA]</scope>
    <source>
        <strain evidence="2 3">FJAT-51639</strain>
    </source>
</reference>
<proteinExistence type="predicted"/>
<accession>A0ABU8FND8</accession>
<keyword evidence="3" id="KW-1185">Reference proteome</keyword>
<evidence type="ECO:0000313" key="3">
    <source>
        <dbReference type="Proteomes" id="UP001372526"/>
    </source>
</evidence>
<evidence type="ECO:0000313" key="2">
    <source>
        <dbReference type="EMBL" id="MEI4803419.1"/>
    </source>
</evidence>
<keyword evidence="1" id="KW-0175">Coiled coil</keyword>
<protein>
    <submittedName>
        <fullName evidence="2">Imm3 family immunity protein</fullName>
    </submittedName>
</protein>
<comment type="caution">
    <text evidence="2">The sequence shown here is derived from an EMBL/GenBank/DDBJ whole genome shotgun (WGS) entry which is preliminary data.</text>
</comment>
<dbReference type="Pfam" id="PF14425">
    <property type="entry name" value="Imm3"/>
    <property type="match status" value="2"/>
</dbReference>